<evidence type="ECO:0000256" key="4">
    <source>
        <dbReference type="ARBA" id="ARBA00023125"/>
    </source>
</evidence>
<evidence type="ECO:0000256" key="6">
    <source>
        <dbReference type="PROSITE-ProRule" id="PRU00070"/>
    </source>
</evidence>
<feature type="region of interest" description="Disordered" evidence="7">
    <location>
        <begin position="108"/>
        <end position="138"/>
    </location>
</feature>
<dbReference type="PANTHER" id="PTHR12322:SF121">
    <property type="entry name" value="DOUBLESEX-MAB RELATED 93B"/>
    <property type="match status" value="1"/>
</dbReference>
<evidence type="ECO:0000313" key="10">
    <source>
        <dbReference type="Proteomes" id="UP000183832"/>
    </source>
</evidence>
<dbReference type="EMBL" id="CVRI01000011">
    <property type="protein sequence ID" value="CRK89263.1"/>
    <property type="molecule type" value="Genomic_DNA"/>
</dbReference>
<evidence type="ECO:0000313" key="9">
    <source>
        <dbReference type="EMBL" id="CRK89263.1"/>
    </source>
</evidence>
<sequence>MKVMLKKPNSQQNQQISRIPKCARCRNHGIISGLRGHKKSCTYKNCRCPKCDLIYERQRIMAAQVALKRQQAVEDAIALRLASTESGKALEALPPGKIFGMTITEPKTETTSSSFSDIKIPTESNKKPDSSSVSSTSKSPLVSQNAIEMLSSLFPHRKRSVLELVLRRCDLDLLRAIEQCSKTQQPSQIYPPHSSPDSSPEIIQSAFRPINSNSSSSSSITPNLHQLSSIPTQNPSSYTSLIAYPNKWFLPIPVTMSHHHLANFPRCSLANCTMCLHHPAAI</sequence>
<dbReference type="PROSITE" id="PS50809">
    <property type="entry name" value="DM_2"/>
    <property type="match status" value="1"/>
</dbReference>
<dbReference type="OrthoDB" id="6162476at2759"/>
<dbReference type="AlphaFoldDB" id="A0A1J1HMI4"/>
<gene>
    <name evidence="9" type="ORF">CLUMA_CG003022</name>
</gene>
<protein>
    <submittedName>
        <fullName evidence="9">CLUMA_CG003022, isoform A</fullName>
    </submittedName>
</protein>
<dbReference type="CDD" id="cd14370">
    <property type="entry name" value="CUE_DMA"/>
    <property type="match status" value="1"/>
</dbReference>
<keyword evidence="2 6" id="KW-0479">Metal-binding</keyword>
<comment type="similarity">
    <text evidence="1">Belongs to the DMRT family.</text>
</comment>
<dbReference type="GO" id="GO:0000978">
    <property type="term" value="F:RNA polymerase II cis-regulatory region sequence-specific DNA binding"/>
    <property type="evidence" value="ECO:0007669"/>
    <property type="project" value="TreeGrafter"/>
</dbReference>
<dbReference type="InterPro" id="IPR026607">
    <property type="entry name" value="DMRT"/>
</dbReference>
<dbReference type="InterPro" id="IPR009060">
    <property type="entry name" value="UBA-like_sf"/>
</dbReference>
<dbReference type="Pfam" id="PF03474">
    <property type="entry name" value="DMA"/>
    <property type="match status" value="1"/>
</dbReference>
<evidence type="ECO:0000256" key="5">
    <source>
        <dbReference type="ARBA" id="ARBA00023242"/>
    </source>
</evidence>
<dbReference type="SUPFAM" id="SSF46934">
    <property type="entry name" value="UBA-like"/>
    <property type="match status" value="1"/>
</dbReference>
<reference evidence="9 10" key="1">
    <citation type="submission" date="2015-04" db="EMBL/GenBank/DDBJ databases">
        <authorList>
            <person name="Syromyatnikov M.Y."/>
            <person name="Popov V.N."/>
        </authorList>
    </citation>
    <scope>NUCLEOTIDE SEQUENCE [LARGE SCALE GENOMIC DNA]</scope>
</reference>
<evidence type="ECO:0000256" key="7">
    <source>
        <dbReference type="SAM" id="MobiDB-lite"/>
    </source>
</evidence>
<feature type="domain" description="DM" evidence="8">
    <location>
        <begin position="22"/>
        <end position="69"/>
    </location>
</feature>
<dbReference type="InterPro" id="IPR036407">
    <property type="entry name" value="DM_DNA-bd_sf"/>
</dbReference>
<dbReference type="FunFam" id="4.10.1040.10:FF:000001">
    <property type="entry name" value="doublesex- and mab-3-related transcription factor 1"/>
    <property type="match status" value="1"/>
</dbReference>
<dbReference type="Gene3D" id="4.10.1040.10">
    <property type="entry name" value="DM DNA-binding domain"/>
    <property type="match status" value="1"/>
</dbReference>
<evidence type="ECO:0000256" key="3">
    <source>
        <dbReference type="ARBA" id="ARBA00022833"/>
    </source>
</evidence>
<comment type="subcellular location">
    <subcellularLocation>
        <location evidence="6">Nucleus</location>
    </subcellularLocation>
</comment>
<feature type="region of interest" description="Disordered" evidence="7">
    <location>
        <begin position="211"/>
        <end position="233"/>
    </location>
</feature>
<name>A0A1J1HMI4_9DIPT</name>
<proteinExistence type="inferred from homology"/>
<dbReference type="InterPro" id="IPR005173">
    <property type="entry name" value="DMA"/>
</dbReference>
<evidence type="ECO:0000256" key="2">
    <source>
        <dbReference type="ARBA" id="ARBA00022723"/>
    </source>
</evidence>
<dbReference type="InterPro" id="IPR001275">
    <property type="entry name" value="DM_DNA-bd"/>
</dbReference>
<dbReference type="STRING" id="568069.A0A1J1HMI4"/>
<accession>A0A1J1HMI4</accession>
<dbReference type="SMART" id="SM00301">
    <property type="entry name" value="DM"/>
    <property type="match status" value="1"/>
</dbReference>
<organism evidence="9 10">
    <name type="scientific">Clunio marinus</name>
    <dbReference type="NCBI Taxonomy" id="568069"/>
    <lineage>
        <taxon>Eukaryota</taxon>
        <taxon>Metazoa</taxon>
        <taxon>Ecdysozoa</taxon>
        <taxon>Arthropoda</taxon>
        <taxon>Hexapoda</taxon>
        <taxon>Insecta</taxon>
        <taxon>Pterygota</taxon>
        <taxon>Neoptera</taxon>
        <taxon>Endopterygota</taxon>
        <taxon>Diptera</taxon>
        <taxon>Nematocera</taxon>
        <taxon>Chironomoidea</taxon>
        <taxon>Chironomidae</taxon>
        <taxon>Clunio</taxon>
    </lineage>
</organism>
<evidence type="ECO:0000256" key="1">
    <source>
        <dbReference type="ARBA" id="ARBA00006834"/>
    </source>
</evidence>
<dbReference type="PROSITE" id="PS40000">
    <property type="entry name" value="DM_1"/>
    <property type="match status" value="1"/>
</dbReference>
<keyword evidence="4 6" id="KW-0238">DNA-binding</keyword>
<feature type="compositionally biased region" description="Polar residues" evidence="7">
    <location>
        <begin position="220"/>
        <end position="233"/>
    </location>
</feature>
<dbReference type="Pfam" id="PF00751">
    <property type="entry name" value="DM"/>
    <property type="match status" value="1"/>
</dbReference>
<evidence type="ECO:0000259" key="8">
    <source>
        <dbReference type="PROSITE" id="PS50809"/>
    </source>
</evidence>
<dbReference type="GO" id="GO:0000981">
    <property type="term" value="F:DNA-binding transcription factor activity, RNA polymerase II-specific"/>
    <property type="evidence" value="ECO:0007669"/>
    <property type="project" value="TreeGrafter"/>
</dbReference>
<dbReference type="GO" id="GO:0007548">
    <property type="term" value="P:sex differentiation"/>
    <property type="evidence" value="ECO:0007669"/>
    <property type="project" value="TreeGrafter"/>
</dbReference>
<dbReference type="PANTHER" id="PTHR12322">
    <property type="entry name" value="DOUBLESEX AND MAB-3 RELATED TRANSCRIPTION FACTOR DMRT"/>
    <property type="match status" value="1"/>
</dbReference>
<feature type="DNA-binding region" description="DM" evidence="6">
    <location>
        <begin position="22"/>
        <end position="69"/>
    </location>
</feature>
<dbReference type="GO" id="GO:0005634">
    <property type="term" value="C:nucleus"/>
    <property type="evidence" value="ECO:0007669"/>
    <property type="project" value="UniProtKB-SubCell"/>
</dbReference>
<keyword evidence="10" id="KW-1185">Reference proteome</keyword>
<keyword evidence="3 6" id="KW-0862">Zinc</keyword>
<dbReference type="GO" id="GO:0046872">
    <property type="term" value="F:metal ion binding"/>
    <property type="evidence" value="ECO:0007669"/>
    <property type="project" value="UniProtKB-KW"/>
</dbReference>
<dbReference type="SUPFAM" id="SSF82927">
    <property type="entry name" value="Cysteine-rich DNA binding domain, (DM domain)"/>
    <property type="match status" value="1"/>
</dbReference>
<keyword evidence="5 6" id="KW-0539">Nucleus</keyword>
<dbReference type="Proteomes" id="UP000183832">
    <property type="component" value="Unassembled WGS sequence"/>
</dbReference>